<gene>
    <name evidence="2" type="ORF">RM590_28275</name>
</gene>
<accession>A0ABU2N113</accession>
<name>A0ABU2N113_9ACTN</name>
<keyword evidence="1" id="KW-1133">Transmembrane helix</keyword>
<organism evidence="2 3">
    <name type="scientific">Streptomyces litchfieldiae</name>
    <dbReference type="NCBI Taxonomy" id="3075543"/>
    <lineage>
        <taxon>Bacteria</taxon>
        <taxon>Bacillati</taxon>
        <taxon>Actinomycetota</taxon>
        <taxon>Actinomycetes</taxon>
        <taxon>Kitasatosporales</taxon>
        <taxon>Streptomycetaceae</taxon>
        <taxon>Streptomyces</taxon>
    </lineage>
</organism>
<dbReference type="Proteomes" id="UP001183246">
    <property type="component" value="Unassembled WGS sequence"/>
</dbReference>
<proteinExistence type="predicted"/>
<evidence type="ECO:0000256" key="1">
    <source>
        <dbReference type="SAM" id="Phobius"/>
    </source>
</evidence>
<protein>
    <recommendedName>
        <fullName evidence="4">Integral membrane protein</fullName>
    </recommendedName>
</protein>
<keyword evidence="1" id="KW-0472">Membrane</keyword>
<keyword evidence="1" id="KW-0812">Transmembrane</keyword>
<feature type="transmembrane region" description="Helical" evidence="1">
    <location>
        <begin position="56"/>
        <end position="75"/>
    </location>
</feature>
<evidence type="ECO:0008006" key="4">
    <source>
        <dbReference type="Google" id="ProtNLM"/>
    </source>
</evidence>
<reference evidence="3" key="1">
    <citation type="submission" date="2023-07" db="EMBL/GenBank/DDBJ databases">
        <title>30 novel species of actinomycetes from the DSMZ collection.</title>
        <authorList>
            <person name="Nouioui I."/>
        </authorList>
    </citation>
    <scope>NUCLEOTIDE SEQUENCE [LARGE SCALE GENOMIC DNA]</scope>
    <source>
        <strain evidence="3">DSM 44938</strain>
    </source>
</reference>
<dbReference type="RefSeq" id="WP_311707575.1">
    <property type="nucleotide sequence ID" value="NZ_JAVREL010000021.1"/>
</dbReference>
<dbReference type="EMBL" id="JAVREL010000021">
    <property type="protein sequence ID" value="MDT0346449.1"/>
    <property type="molecule type" value="Genomic_DNA"/>
</dbReference>
<keyword evidence="3" id="KW-1185">Reference proteome</keyword>
<evidence type="ECO:0000313" key="2">
    <source>
        <dbReference type="EMBL" id="MDT0346449.1"/>
    </source>
</evidence>
<feature type="transmembrane region" description="Helical" evidence="1">
    <location>
        <begin position="20"/>
        <end position="44"/>
    </location>
</feature>
<comment type="caution">
    <text evidence="2">The sequence shown here is derived from an EMBL/GenBank/DDBJ whole genome shotgun (WGS) entry which is preliminary data.</text>
</comment>
<feature type="transmembrane region" description="Helical" evidence="1">
    <location>
        <begin position="132"/>
        <end position="153"/>
    </location>
</feature>
<sequence length="171" mass="18414">MNWNLSALASDKAGGFDTIAVLFILLIGLVVVFSLIAYLCSSIARRKQRSRDGRSWLRAGAVLSICAAICVYLWGTLHVAFMEDEHMREACVEAGGQAKADEVDGYGASYLPLRFECRIDEGDSYSAAIPPWINPALGVFASLALITGVASGATRDDVRPSEEPSIRKGKS</sequence>
<evidence type="ECO:0000313" key="3">
    <source>
        <dbReference type="Proteomes" id="UP001183246"/>
    </source>
</evidence>